<dbReference type="Proteomes" id="UP000183047">
    <property type="component" value="Unassembled WGS sequence"/>
</dbReference>
<feature type="domain" description="Prepilin type IV endopeptidase peptidase" evidence="2">
    <location>
        <begin position="1"/>
        <end position="102"/>
    </location>
</feature>
<feature type="transmembrane region" description="Helical" evidence="1">
    <location>
        <begin position="115"/>
        <end position="134"/>
    </location>
</feature>
<proteinExistence type="predicted"/>
<evidence type="ECO:0000313" key="4">
    <source>
        <dbReference type="Proteomes" id="UP000183047"/>
    </source>
</evidence>
<dbReference type="Pfam" id="PF01478">
    <property type="entry name" value="Peptidase_A24"/>
    <property type="match status" value="1"/>
</dbReference>
<keyword evidence="1" id="KW-0812">Transmembrane</keyword>
<evidence type="ECO:0000313" key="3">
    <source>
        <dbReference type="EMBL" id="SCY39996.1"/>
    </source>
</evidence>
<organism evidence="3 4">
    <name type="scientific">Butyrivibrio hungatei</name>
    <dbReference type="NCBI Taxonomy" id="185008"/>
    <lineage>
        <taxon>Bacteria</taxon>
        <taxon>Bacillati</taxon>
        <taxon>Bacillota</taxon>
        <taxon>Clostridia</taxon>
        <taxon>Lachnospirales</taxon>
        <taxon>Lachnospiraceae</taxon>
        <taxon>Butyrivibrio</taxon>
    </lineage>
</organism>
<feature type="transmembrane region" description="Helical" evidence="1">
    <location>
        <begin position="23"/>
        <end position="40"/>
    </location>
</feature>
<reference evidence="4" key="1">
    <citation type="submission" date="2016-10" db="EMBL/GenBank/DDBJ databases">
        <authorList>
            <person name="Varghese N."/>
            <person name="Submissions S."/>
        </authorList>
    </citation>
    <scope>NUCLEOTIDE SEQUENCE [LARGE SCALE GENOMIC DNA]</scope>
    <source>
        <strain evidence="4">XBD2006</strain>
    </source>
</reference>
<keyword evidence="1" id="KW-0472">Membrane</keyword>
<dbReference type="GO" id="GO:0016020">
    <property type="term" value="C:membrane"/>
    <property type="evidence" value="ECO:0007669"/>
    <property type="project" value="InterPro"/>
</dbReference>
<gene>
    <name evidence="3" type="ORF">SAMN02910451_02460</name>
</gene>
<dbReference type="AlphaFoldDB" id="A0A1G5FL66"/>
<dbReference type="GO" id="GO:0004190">
    <property type="term" value="F:aspartic-type endopeptidase activity"/>
    <property type="evidence" value="ECO:0007669"/>
    <property type="project" value="InterPro"/>
</dbReference>
<sequence length="135" mass="14385">MILILFLTGAVFTDLYRDKIYNLWVIPGMIAGIAGSALAGQNELISCLTAIGITFAILLPVYLLKGIAAGDVKLFMSAASFLSVQDTMSCIITAFFVAGLISLSILLFKRNKKKTIHFAVPVLVSAIFTLGGVVV</sequence>
<feature type="transmembrane region" description="Helical" evidence="1">
    <location>
        <begin position="88"/>
        <end position="108"/>
    </location>
</feature>
<accession>A0A1G5FL66</accession>
<dbReference type="RefSeq" id="WP_074462919.1">
    <property type="nucleotide sequence ID" value="NZ_FMUR01000015.1"/>
</dbReference>
<name>A0A1G5FL66_9FIRM</name>
<evidence type="ECO:0000256" key="1">
    <source>
        <dbReference type="SAM" id="Phobius"/>
    </source>
</evidence>
<protein>
    <submittedName>
        <fullName evidence="3">Prepilin peptidase CpaA</fullName>
    </submittedName>
</protein>
<keyword evidence="4" id="KW-1185">Reference proteome</keyword>
<dbReference type="Gene3D" id="1.20.120.1220">
    <property type="match status" value="1"/>
</dbReference>
<dbReference type="InterPro" id="IPR000045">
    <property type="entry name" value="Prepilin_IV_endopep_pep"/>
</dbReference>
<keyword evidence="1" id="KW-1133">Transmembrane helix</keyword>
<evidence type="ECO:0000259" key="2">
    <source>
        <dbReference type="Pfam" id="PF01478"/>
    </source>
</evidence>
<feature type="transmembrane region" description="Helical" evidence="1">
    <location>
        <begin position="47"/>
        <end position="68"/>
    </location>
</feature>
<dbReference type="EMBL" id="FMUR01000015">
    <property type="protein sequence ID" value="SCY39996.1"/>
    <property type="molecule type" value="Genomic_DNA"/>
</dbReference>